<dbReference type="InterPro" id="IPR046603">
    <property type="entry name" value="DUF6662"/>
</dbReference>
<proteinExistence type="predicted"/>
<gene>
    <name evidence="2" type="ORF">GJ699_07955</name>
</gene>
<keyword evidence="1" id="KW-0732">Signal</keyword>
<evidence type="ECO:0000313" key="2">
    <source>
        <dbReference type="EMBL" id="MRW89913.1"/>
    </source>
</evidence>
<dbReference type="AlphaFoldDB" id="A0A6I2KVS9"/>
<comment type="caution">
    <text evidence="2">The sequence shown here is derived from an EMBL/GenBank/DDBJ whole genome shotgun (WGS) entry which is preliminary data.</text>
</comment>
<reference evidence="2 3" key="1">
    <citation type="submission" date="2019-11" db="EMBL/GenBank/DDBJ databases">
        <title>Novel species isolated from a subtropical stream in China.</title>
        <authorList>
            <person name="Lu H."/>
        </authorList>
    </citation>
    <scope>NUCLEOTIDE SEQUENCE [LARGE SCALE GENOMIC DNA]</scope>
    <source>
        <strain evidence="2 3">FT80W</strain>
    </source>
</reference>
<organism evidence="2 3">
    <name type="scientific">Duganella guangzhouensis</name>
    <dbReference type="NCBI Taxonomy" id="2666084"/>
    <lineage>
        <taxon>Bacteria</taxon>
        <taxon>Pseudomonadati</taxon>
        <taxon>Pseudomonadota</taxon>
        <taxon>Betaproteobacteria</taxon>
        <taxon>Burkholderiales</taxon>
        <taxon>Oxalobacteraceae</taxon>
        <taxon>Telluria group</taxon>
        <taxon>Duganella</taxon>
    </lineage>
</organism>
<evidence type="ECO:0000313" key="3">
    <source>
        <dbReference type="Proteomes" id="UP000433309"/>
    </source>
</evidence>
<dbReference type="Proteomes" id="UP000433309">
    <property type="component" value="Unassembled WGS sequence"/>
</dbReference>
<protein>
    <recommendedName>
        <fullName evidence="4">Transporter</fullName>
    </recommendedName>
</protein>
<feature type="chain" id="PRO_5026089511" description="Transporter" evidence="1">
    <location>
        <begin position="28"/>
        <end position="305"/>
    </location>
</feature>
<dbReference type="RefSeq" id="WP_154374833.1">
    <property type="nucleotide sequence ID" value="NZ_WKJK01000003.1"/>
</dbReference>
<feature type="signal peptide" evidence="1">
    <location>
        <begin position="1"/>
        <end position="27"/>
    </location>
</feature>
<keyword evidence="3" id="KW-1185">Reference proteome</keyword>
<accession>A0A6I2KVS9</accession>
<sequence length="305" mass="34046">MKSIQSAPFLRTTMAAALLLASVTSQAGESAFGWLQTLDLQPKGSWEFEQKADITHRQSAGSYNLGQYRSEIEYGLTNDIQVAGYMNVISVNANNNYLNPETCDTTPRCTAGFGVPGNRNPTAAYNHTAVDGASAELIWRITNPVTSPVGVGLYIEPTLGHLEDELETRLLLQSNFMDDRLIVAVNFLSELEKEKYDTDIIRNSMFDILYGVSYRFAPSWTAGIEGRRHTDYDGYLYNSHSQTAHFIGPTVHYAAQNWWVTTTWRHQLSGHCFNDGTADCWNGYVSDNHGRDQLMIKVGIPFGSH</sequence>
<evidence type="ECO:0008006" key="4">
    <source>
        <dbReference type="Google" id="ProtNLM"/>
    </source>
</evidence>
<evidence type="ECO:0000256" key="1">
    <source>
        <dbReference type="SAM" id="SignalP"/>
    </source>
</evidence>
<dbReference type="Pfam" id="PF20367">
    <property type="entry name" value="DUF6662"/>
    <property type="match status" value="1"/>
</dbReference>
<name>A0A6I2KVS9_9BURK</name>
<dbReference type="EMBL" id="WKJK01000003">
    <property type="protein sequence ID" value="MRW89913.1"/>
    <property type="molecule type" value="Genomic_DNA"/>
</dbReference>